<evidence type="ECO:0000313" key="3">
    <source>
        <dbReference type="EMBL" id="CAE7444413.1"/>
    </source>
</evidence>
<dbReference type="AlphaFoldDB" id="A0A812RMC6"/>
<reference evidence="3" key="1">
    <citation type="submission" date="2021-02" db="EMBL/GenBank/DDBJ databases">
        <authorList>
            <person name="Dougan E. K."/>
            <person name="Rhodes N."/>
            <person name="Thang M."/>
            <person name="Chan C."/>
        </authorList>
    </citation>
    <scope>NUCLEOTIDE SEQUENCE</scope>
</reference>
<dbReference type="GO" id="GO:0005634">
    <property type="term" value="C:nucleus"/>
    <property type="evidence" value="ECO:0007669"/>
    <property type="project" value="TreeGrafter"/>
</dbReference>
<organism evidence="3 4">
    <name type="scientific">Symbiodinium necroappetens</name>
    <dbReference type="NCBI Taxonomy" id="1628268"/>
    <lineage>
        <taxon>Eukaryota</taxon>
        <taxon>Sar</taxon>
        <taxon>Alveolata</taxon>
        <taxon>Dinophyceae</taxon>
        <taxon>Suessiales</taxon>
        <taxon>Symbiodiniaceae</taxon>
        <taxon>Symbiodinium</taxon>
    </lineage>
</organism>
<dbReference type="Pfam" id="PF13862">
    <property type="entry name" value="BCCIP"/>
    <property type="match status" value="1"/>
</dbReference>
<dbReference type="PANTHER" id="PTHR13261:SF0">
    <property type="entry name" value="BRCA2 AND CDKN1A-INTERACTING PROTEIN"/>
    <property type="match status" value="1"/>
</dbReference>
<feature type="region of interest" description="Disordered" evidence="2">
    <location>
        <begin position="240"/>
        <end position="272"/>
    </location>
</feature>
<dbReference type="OrthoDB" id="27543at2759"/>
<evidence type="ECO:0000256" key="1">
    <source>
        <dbReference type="ARBA" id="ARBA00006781"/>
    </source>
</evidence>
<comment type="caution">
    <text evidence="3">The sequence shown here is derived from an EMBL/GenBank/DDBJ whole genome shotgun (WGS) entry which is preliminary data.</text>
</comment>
<feature type="region of interest" description="Disordered" evidence="2">
    <location>
        <begin position="71"/>
        <end position="94"/>
    </location>
</feature>
<evidence type="ECO:0000313" key="4">
    <source>
        <dbReference type="Proteomes" id="UP000601435"/>
    </source>
</evidence>
<dbReference type="PANTHER" id="PTHR13261">
    <property type="entry name" value="BRCA2 AND CDKN1A INTERACTING PROTEIN"/>
    <property type="match status" value="1"/>
</dbReference>
<protein>
    <submittedName>
        <fullName evidence="3">Bcp1 protein</fullName>
    </submittedName>
</protein>
<proteinExistence type="inferred from homology"/>
<name>A0A812RMC6_9DINO</name>
<gene>
    <name evidence="3" type="primary">bcp1</name>
    <name evidence="3" type="ORF">SNEC2469_LOCUS12225</name>
</gene>
<evidence type="ECO:0000256" key="2">
    <source>
        <dbReference type="SAM" id="MobiDB-lite"/>
    </source>
</evidence>
<dbReference type="Proteomes" id="UP000601435">
    <property type="component" value="Unassembled WGS sequence"/>
</dbReference>
<accession>A0A812RMC6</accession>
<dbReference type="EMBL" id="CAJNJA010019375">
    <property type="protein sequence ID" value="CAE7444413.1"/>
    <property type="molecule type" value="Genomic_DNA"/>
</dbReference>
<keyword evidence="4" id="KW-1185">Reference proteome</keyword>
<feature type="region of interest" description="Disordered" evidence="2">
    <location>
        <begin position="1"/>
        <end position="22"/>
    </location>
</feature>
<dbReference type="InterPro" id="IPR025602">
    <property type="entry name" value="BCP1_family"/>
</dbReference>
<comment type="similarity">
    <text evidence="1">Belongs to the BCP1 family.</text>
</comment>
<sequence>MKRKKGPEKGPGNQEREKQADTFQVDFEFYDPEESDFHSVRELLCTGVLRSADLDFSGLADSIVEQVNIGTTVKSGGEEEGSEKSENEGAGEDEDEDAALCGFLTCLNLHQFSEKDWRKGLVSLLETKAQSAGIGVSEKLKKFVSADTQPGLLVSERFVNLPLELVPMLHKAVLEDIRWSQSTEHCPSEERPFYFFTHFLLLARCHAAETGSPVDGRTVAFARPEDEAFARTASLAFSFPLGKGQKAGGDGRGGRGPKKRRRPAQGSGVDAAAPSERVAVLGFTRAAYEKAVAGLRKALESGKG</sequence>